<comment type="caution">
    <text evidence="2">The sequence shown here is derived from an EMBL/GenBank/DDBJ whole genome shotgun (WGS) entry which is preliminary data.</text>
</comment>
<sequence length="119" mass="12689">MITGAHTVLTASDPEAARAFFRDVLGLAHVDANDGWLIFKSPPAELAVHPSGPADSGRAELYLMCDDLAATMDELRAKGVEFTAEVTNAGWGLLTRLRVPGAGEIGLYQPRHATAYDLP</sequence>
<reference evidence="2 3" key="1">
    <citation type="submission" date="2019-12" db="EMBL/GenBank/DDBJ databases">
        <title>Nocardia sp. nov. ET3-3 isolated from soil.</title>
        <authorList>
            <person name="Kanchanasin P."/>
            <person name="Tanasupawat S."/>
            <person name="Yuki M."/>
            <person name="Kudo T."/>
        </authorList>
    </citation>
    <scope>NUCLEOTIDE SEQUENCE [LARGE SCALE GENOMIC DNA]</scope>
    <source>
        <strain evidence="2 3">ET3-3</strain>
    </source>
</reference>
<evidence type="ECO:0000313" key="3">
    <source>
        <dbReference type="Proteomes" id="UP000466794"/>
    </source>
</evidence>
<evidence type="ECO:0000259" key="1">
    <source>
        <dbReference type="PROSITE" id="PS51819"/>
    </source>
</evidence>
<gene>
    <name evidence="2" type="ORF">GPX89_15355</name>
</gene>
<dbReference type="GO" id="GO:0051213">
    <property type="term" value="F:dioxygenase activity"/>
    <property type="evidence" value="ECO:0007669"/>
    <property type="project" value="UniProtKB-KW"/>
</dbReference>
<dbReference type="PANTHER" id="PTHR33993:SF14">
    <property type="entry name" value="GB|AAF24581.1"/>
    <property type="match status" value="1"/>
</dbReference>
<evidence type="ECO:0000313" key="2">
    <source>
        <dbReference type="EMBL" id="MVU78619.1"/>
    </source>
</evidence>
<organism evidence="2 3">
    <name type="scientific">Nocardia terrae</name>
    <dbReference type="NCBI Taxonomy" id="2675851"/>
    <lineage>
        <taxon>Bacteria</taxon>
        <taxon>Bacillati</taxon>
        <taxon>Actinomycetota</taxon>
        <taxon>Actinomycetes</taxon>
        <taxon>Mycobacteriales</taxon>
        <taxon>Nocardiaceae</taxon>
        <taxon>Nocardia</taxon>
    </lineage>
</organism>
<dbReference type="SUPFAM" id="SSF54593">
    <property type="entry name" value="Glyoxalase/Bleomycin resistance protein/Dihydroxybiphenyl dioxygenase"/>
    <property type="match status" value="1"/>
</dbReference>
<dbReference type="EMBL" id="WRPP01000002">
    <property type="protein sequence ID" value="MVU78619.1"/>
    <property type="molecule type" value="Genomic_DNA"/>
</dbReference>
<proteinExistence type="predicted"/>
<dbReference type="RefSeq" id="WP_157388063.1">
    <property type="nucleotide sequence ID" value="NZ_WRPP01000002.1"/>
</dbReference>
<feature type="domain" description="VOC" evidence="1">
    <location>
        <begin position="3"/>
        <end position="110"/>
    </location>
</feature>
<dbReference type="PROSITE" id="PS51819">
    <property type="entry name" value="VOC"/>
    <property type="match status" value="1"/>
</dbReference>
<accession>A0A7K1UWR5</accession>
<dbReference type="InterPro" id="IPR037523">
    <property type="entry name" value="VOC_core"/>
</dbReference>
<keyword evidence="3" id="KW-1185">Reference proteome</keyword>
<dbReference type="InterPro" id="IPR052164">
    <property type="entry name" value="Anthracycline_SecMetBiosynth"/>
</dbReference>
<dbReference type="Gene3D" id="3.10.180.10">
    <property type="entry name" value="2,3-Dihydroxybiphenyl 1,2-Dioxygenase, domain 1"/>
    <property type="match status" value="1"/>
</dbReference>
<dbReference type="PANTHER" id="PTHR33993">
    <property type="entry name" value="GLYOXALASE-RELATED"/>
    <property type="match status" value="1"/>
</dbReference>
<dbReference type="Pfam" id="PF00903">
    <property type="entry name" value="Glyoxalase"/>
    <property type="match status" value="1"/>
</dbReference>
<keyword evidence="2" id="KW-0560">Oxidoreductase</keyword>
<dbReference type="InterPro" id="IPR004360">
    <property type="entry name" value="Glyas_Fos-R_dOase_dom"/>
</dbReference>
<keyword evidence="2" id="KW-0223">Dioxygenase</keyword>
<dbReference type="AlphaFoldDB" id="A0A7K1UWR5"/>
<dbReference type="InterPro" id="IPR029068">
    <property type="entry name" value="Glyas_Bleomycin-R_OHBP_Dase"/>
</dbReference>
<dbReference type="Proteomes" id="UP000466794">
    <property type="component" value="Unassembled WGS sequence"/>
</dbReference>
<protein>
    <submittedName>
        <fullName evidence="2">Extradiol dioxygenase</fullName>
    </submittedName>
</protein>
<name>A0A7K1UWR5_9NOCA</name>